<dbReference type="Pfam" id="PF23572">
    <property type="entry name" value="GH3_C"/>
    <property type="match status" value="1"/>
</dbReference>
<accession>A0AAE3KU19</accession>
<evidence type="ECO:0000259" key="1">
    <source>
        <dbReference type="Pfam" id="PF23571"/>
    </source>
</evidence>
<gene>
    <name evidence="3" type="ORF">EGI31_16975</name>
</gene>
<evidence type="ECO:0008006" key="5">
    <source>
        <dbReference type="Google" id="ProtNLM"/>
    </source>
</evidence>
<reference evidence="3 4" key="1">
    <citation type="submission" date="2018-11" db="EMBL/GenBank/DDBJ databases">
        <title>Novel bacteria species description.</title>
        <authorList>
            <person name="Han J.-H."/>
        </authorList>
    </citation>
    <scope>NUCLEOTIDE SEQUENCE [LARGE SCALE GENOMIC DNA]</scope>
    <source>
        <strain evidence="3 4">KCTC23259</strain>
    </source>
</reference>
<dbReference type="PANTHER" id="PTHR31901:SF9">
    <property type="entry name" value="GH3 DOMAIN-CONTAINING PROTEIN"/>
    <property type="match status" value="1"/>
</dbReference>
<evidence type="ECO:0000259" key="2">
    <source>
        <dbReference type="Pfam" id="PF23572"/>
    </source>
</evidence>
<feature type="domain" description="GH3 C-terminal" evidence="2">
    <location>
        <begin position="359"/>
        <end position="472"/>
    </location>
</feature>
<dbReference type="Pfam" id="PF03321">
    <property type="entry name" value="GH3"/>
    <property type="match status" value="1"/>
</dbReference>
<dbReference type="EMBL" id="RJUF01000175">
    <property type="protein sequence ID" value="MCP9764633.1"/>
    <property type="molecule type" value="Genomic_DNA"/>
</dbReference>
<comment type="caution">
    <text evidence="3">The sequence shown here is derived from an EMBL/GenBank/DDBJ whole genome shotgun (WGS) entry which is preliminary data.</text>
</comment>
<keyword evidence="4" id="KW-1185">Reference proteome</keyword>
<name>A0AAE3KU19_9BACT</name>
<dbReference type="InterPro" id="IPR055378">
    <property type="entry name" value="GH3_C"/>
</dbReference>
<dbReference type="GO" id="GO:0005737">
    <property type="term" value="C:cytoplasm"/>
    <property type="evidence" value="ECO:0007669"/>
    <property type="project" value="TreeGrafter"/>
</dbReference>
<evidence type="ECO:0000313" key="3">
    <source>
        <dbReference type="EMBL" id="MCP9764633.1"/>
    </source>
</evidence>
<dbReference type="Pfam" id="PF23571">
    <property type="entry name" value="GH3_M"/>
    <property type="match status" value="1"/>
</dbReference>
<dbReference type="PANTHER" id="PTHR31901">
    <property type="entry name" value="GH3 DOMAIN-CONTAINING PROTEIN"/>
    <property type="match status" value="1"/>
</dbReference>
<sequence length="482" mass="55740">MYPVETQSEQFFSLIDRAKFTEFGLKYNFASITTIKEFQERVPVVTYEEHYPWIERVMRGEKNILWPSEINWFSKSSGTTNSRSKFIPVSEESLEECNYRGGKDMLTLYFDNKIDSQLFDGKSISIGGSLHPNPFNTPAMTGDISAIITRNMPKWAEMFRIPPPEIALLERWEDKMERMIEICSKENVTGIAGVPTWTVVLIESIVERMGAKNALEVWPNFEVFFHGAVSFTPYRSLFRDRLFPSDKVNYFETYNASEGFFAIQDDFALQDQMLLMLDYGVFYEFLPVEEWEKEFPKALTLDEVELEKSYAMVISTNGGLWRYKIGDTVKFTSKYPFRIKITGRTKHFINAFGEELMVENADQALTVAAANAKVDLKEYTAGPVYMDSDSKGGHEWIIECSQLPENCDQFIEILDNKLREVNSDYDAKRQNDIALVKPKVHFVASGTFYTWMEKRGKLGGQHKVPRLSNSREYLEEILEIIK</sequence>
<evidence type="ECO:0000313" key="4">
    <source>
        <dbReference type="Proteomes" id="UP001204144"/>
    </source>
</evidence>
<dbReference type="GO" id="GO:0016881">
    <property type="term" value="F:acid-amino acid ligase activity"/>
    <property type="evidence" value="ECO:0007669"/>
    <property type="project" value="TreeGrafter"/>
</dbReference>
<proteinExistence type="predicted"/>
<protein>
    <recommendedName>
        <fullName evidence="5">GH3 auxin-responsive promoter family protein</fullName>
    </recommendedName>
</protein>
<organism evidence="3 4">
    <name type="scientific">Lacihabitans soyangensis</name>
    <dbReference type="NCBI Taxonomy" id="869394"/>
    <lineage>
        <taxon>Bacteria</taxon>
        <taxon>Pseudomonadati</taxon>
        <taxon>Bacteroidota</taxon>
        <taxon>Cytophagia</taxon>
        <taxon>Cytophagales</taxon>
        <taxon>Leadbetterellaceae</taxon>
        <taxon>Lacihabitans</taxon>
    </lineage>
</organism>
<dbReference type="InterPro" id="IPR055377">
    <property type="entry name" value="GH3_M"/>
</dbReference>
<feature type="domain" description="GH3 middle" evidence="1">
    <location>
        <begin position="275"/>
        <end position="344"/>
    </location>
</feature>
<dbReference type="AlphaFoldDB" id="A0AAE3KU19"/>
<dbReference type="Proteomes" id="UP001204144">
    <property type="component" value="Unassembled WGS sequence"/>
</dbReference>
<dbReference type="InterPro" id="IPR004993">
    <property type="entry name" value="GH3"/>
</dbReference>